<keyword evidence="2" id="KW-1185">Reference proteome</keyword>
<evidence type="ECO:0000313" key="2">
    <source>
        <dbReference type="Proteomes" id="UP000015520"/>
    </source>
</evidence>
<sequence length="150" mass="17790">MKALQDIDKLNIKKDLTEILDKYSSKTLTEQETQNLKDREKNVKHYQKLLQEFKESSSSSEQHFESSIIKFMTEALYSYEDELHQIMLIYLQLIASYITDFFNTEGLKDKKKHIKNMKKLFIDSTDNIIKTYEHQLLKTLKSLESTQARS</sequence>
<dbReference type="Proteomes" id="UP000015520">
    <property type="component" value="Unassembled WGS sequence"/>
</dbReference>
<comment type="caution">
    <text evidence="1">The sequence shown here is derived from an EMBL/GenBank/DDBJ whole genome shotgun (WGS) entry which is preliminary data.</text>
</comment>
<accession>T0JC42</accession>
<dbReference type="PATRIC" id="fig|1172190.3.peg.2131"/>
<dbReference type="EMBL" id="AUPZ01000019">
    <property type="protein sequence ID" value="EQB34412.1"/>
    <property type="molecule type" value="Genomic_DNA"/>
</dbReference>
<organism evidence="1 2">
    <name type="scientific">Sulfurimonas hongkongensis</name>
    <dbReference type="NCBI Taxonomy" id="1172190"/>
    <lineage>
        <taxon>Bacteria</taxon>
        <taxon>Pseudomonadati</taxon>
        <taxon>Campylobacterota</taxon>
        <taxon>Epsilonproteobacteria</taxon>
        <taxon>Campylobacterales</taxon>
        <taxon>Sulfurimonadaceae</taxon>
        <taxon>Sulfurimonas</taxon>
    </lineage>
</organism>
<dbReference type="STRING" id="1172190.M947_11055"/>
<evidence type="ECO:0000313" key="1">
    <source>
        <dbReference type="EMBL" id="EQB34412.1"/>
    </source>
</evidence>
<dbReference type="AlphaFoldDB" id="T0JC42"/>
<reference evidence="1 2" key="1">
    <citation type="submission" date="2013-07" db="EMBL/GenBank/DDBJ databases">
        <title>Sulfurimonas hongkongensis AST-10 Genome Sequencing.</title>
        <authorList>
            <person name="Cai L."/>
            <person name="Zhang T."/>
        </authorList>
    </citation>
    <scope>NUCLEOTIDE SEQUENCE [LARGE SCALE GENOMIC DNA]</scope>
    <source>
        <strain evidence="1 2">AST-10</strain>
    </source>
</reference>
<protein>
    <submittedName>
        <fullName evidence="1">Uncharacterized protein</fullName>
    </submittedName>
</protein>
<gene>
    <name evidence="1" type="ORF">M947_11055</name>
</gene>
<dbReference type="RefSeq" id="WP_021288445.1">
    <property type="nucleotide sequence ID" value="NZ_AUPZ01000019.1"/>
</dbReference>
<proteinExistence type="predicted"/>
<name>T0JC42_9BACT</name>